<dbReference type="InterPro" id="IPR001789">
    <property type="entry name" value="Sig_transdc_resp-reg_receiver"/>
</dbReference>
<feature type="domain" description="Response regulatory" evidence="11">
    <location>
        <begin position="542"/>
        <end position="658"/>
    </location>
</feature>
<evidence type="ECO:0000256" key="7">
    <source>
        <dbReference type="ARBA" id="ARBA00022840"/>
    </source>
</evidence>
<evidence type="ECO:0000256" key="3">
    <source>
        <dbReference type="ARBA" id="ARBA00022553"/>
    </source>
</evidence>
<dbReference type="EC" id="2.7.13.3" evidence="2"/>
<dbReference type="SMART" id="SM00387">
    <property type="entry name" value="HATPase_c"/>
    <property type="match status" value="1"/>
</dbReference>
<keyword evidence="3 9" id="KW-0597">Phosphoprotein</keyword>
<feature type="domain" description="Histidine kinase" evidence="10">
    <location>
        <begin position="295"/>
        <end position="518"/>
    </location>
</feature>
<organism evidence="14 15">
    <name type="scientific">Desulfobacter hydrogenophilus</name>
    <dbReference type="NCBI Taxonomy" id="2291"/>
    <lineage>
        <taxon>Bacteria</taxon>
        <taxon>Pseudomonadati</taxon>
        <taxon>Thermodesulfobacteriota</taxon>
        <taxon>Desulfobacteria</taxon>
        <taxon>Desulfobacterales</taxon>
        <taxon>Desulfobacteraceae</taxon>
        <taxon>Desulfobacter</taxon>
    </lineage>
</organism>
<evidence type="ECO:0000259" key="12">
    <source>
        <dbReference type="PROSITE" id="PS50112"/>
    </source>
</evidence>
<dbReference type="InterPro" id="IPR011006">
    <property type="entry name" value="CheY-like_superfamily"/>
</dbReference>
<comment type="catalytic activity">
    <reaction evidence="1">
        <text>ATP + protein L-histidine = ADP + protein N-phospho-L-histidine.</text>
        <dbReference type="EC" id="2.7.13.3"/>
    </reaction>
</comment>
<reference evidence="14 15" key="1">
    <citation type="submission" date="2018-06" db="EMBL/GenBank/DDBJ databases">
        <title>Complete Genome Sequence of Desulfobacter hydrogenophilus (DSM3380).</title>
        <authorList>
            <person name="Marietou A."/>
            <person name="Schreiber L."/>
            <person name="Marshall I."/>
            <person name="Jorgensen B."/>
        </authorList>
    </citation>
    <scope>NUCLEOTIDE SEQUENCE [LARGE SCALE GENOMIC DNA]</scope>
    <source>
        <strain evidence="14 15">DSM 3380</strain>
    </source>
</reference>
<dbReference type="InterPro" id="IPR036097">
    <property type="entry name" value="HisK_dim/P_sf"/>
</dbReference>
<evidence type="ECO:0000313" key="14">
    <source>
        <dbReference type="EMBL" id="RAM02945.1"/>
    </source>
</evidence>
<dbReference type="SUPFAM" id="SSF55785">
    <property type="entry name" value="PYP-like sensor domain (PAS domain)"/>
    <property type="match status" value="1"/>
</dbReference>
<keyword evidence="6 14" id="KW-0418">Kinase</keyword>
<dbReference type="CDD" id="cd00130">
    <property type="entry name" value="PAS"/>
    <property type="match status" value="1"/>
</dbReference>
<feature type="modified residue" description="4-aspartylphosphate" evidence="9">
    <location>
        <position position="593"/>
    </location>
</feature>
<evidence type="ECO:0000259" key="11">
    <source>
        <dbReference type="PROSITE" id="PS50110"/>
    </source>
</evidence>
<dbReference type="SMART" id="SM00448">
    <property type="entry name" value="REC"/>
    <property type="match status" value="2"/>
</dbReference>
<evidence type="ECO:0000313" key="13">
    <source>
        <dbReference type="EMBL" id="QBH11732.1"/>
    </source>
</evidence>
<dbReference type="PROSITE" id="PS50109">
    <property type="entry name" value="HIS_KIN"/>
    <property type="match status" value="1"/>
</dbReference>
<dbReference type="OrthoDB" id="9761600at2"/>
<dbReference type="SMART" id="SM00388">
    <property type="entry name" value="HisKA"/>
    <property type="match status" value="1"/>
</dbReference>
<dbReference type="PROSITE" id="PS50110">
    <property type="entry name" value="RESPONSE_REGULATORY"/>
    <property type="match status" value="2"/>
</dbReference>
<dbReference type="SMART" id="SM00091">
    <property type="entry name" value="PAS"/>
    <property type="match status" value="1"/>
</dbReference>
<evidence type="ECO:0000256" key="8">
    <source>
        <dbReference type="ARBA" id="ARBA00023012"/>
    </source>
</evidence>
<evidence type="ECO:0000256" key="2">
    <source>
        <dbReference type="ARBA" id="ARBA00012438"/>
    </source>
</evidence>
<evidence type="ECO:0000256" key="1">
    <source>
        <dbReference type="ARBA" id="ARBA00000085"/>
    </source>
</evidence>
<keyword evidence="8" id="KW-0902">Two-component regulatory system</keyword>
<evidence type="ECO:0000256" key="4">
    <source>
        <dbReference type="ARBA" id="ARBA00022679"/>
    </source>
</evidence>
<dbReference type="InterPro" id="IPR013767">
    <property type="entry name" value="PAS_fold"/>
</dbReference>
<evidence type="ECO:0000256" key="5">
    <source>
        <dbReference type="ARBA" id="ARBA00022741"/>
    </source>
</evidence>
<evidence type="ECO:0000313" key="15">
    <source>
        <dbReference type="Proteomes" id="UP000248798"/>
    </source>
</evidence>
<dbReference type="EMBL" id="CP036313">
    <property type="protein sequence ID" value="QBH11732.1"/>
    <property type="molecule type" value="Genomic_DNA"/>
</dbReference>
<dbReference type="PRINTS" id="PR00344">
    <property type="entry name" value="BCTRLSENSOR"/>
</dbReference>
<dbReference type="Gene3D" id="3.30.450.20">
    <property type="entry name" value="PAS domain"/>
    <property type="match status" value="1"/>
</dbReference>
<accession>A0A328FJ58</accession>
<dbReference type="Gene3D" id="3.40.50.2300">
    <property type="match status" value="2"/>
</dbReference>
<keyword evidence="16" id="KW-1185">Reference proteome</keyword>
<reference evidence="13 16" key="2">
    <citation type="submission" date="2019-02" db="EMBL/GenBank/DDBJ databases">
        <title>Complete genome sequence of Desulfobacter hydrogenophilus AcRS1.</title>
        <authorList>
            <person name="Marietou A."/>
            <person name="Lund M.B."/>
            <person name="Marshall I.P.G."/>
            <person name="Schreiber L."/>
            <person name="Jorgensen B."/>
        </authorList>
    </citation>
    <scope>NUCLEOTIDE SEQUENCE [LARGE SCALE GENOMIC DNA]</scope>
    <source>
        <strain evidence="13 16">AcRS1</strain>
    </source>
</reference>
<dbReference type="InterPro" id="IPR005467">
    <property type="entry name" value="His_kinase_dom"/>
</dbReference>
<dbReference type="PANTHER" id="PTHR43065:SF46">
    <property type="entry name" value="C4-DICARBOXYLATE TRANSPORT SENSOR PROTEIN DCTB"/>
    <property type="match status" value="1"/>
</dbReference>
<dbReference type="InterPro" id="IPR035965">
    <property type="entry name" value="PAS-like_dom_sf"/>
</dbReference>
<dbReference type="Pfam" id="PF00512">
    <property type="entry name" value="HisKA"/>
    <property type="match status" value="1"/>
</dbReference>
<feature type="domain" description="PAS" evidence="12">
    <location>
        <begin position="138"/>
        <end position="202"/>
    </location>
</feature>
<dbReference type="NCBIfam" id="TIGR00229">
    <property type="entry name" value="sensory_box"/>
    <property type="match status" value="1"/>
</dbReference>
<dbReference type="InterPro" id="IPR036890">
    <property type="entry name" value="HATPase_C_sf"/>
</dbReference>
<gene>
    <name evidence="14" type="ORF">DO021_05975</name>
    <name evidence="13" type="ORF">EYB58_01605</name>
</gene>
<keyword evidence="7" id="KW-0067">ATP-binding</keyword>
<dbReference type="PROSITE" id="PS50112">
    <property type="entry name" value="PAS"/>
    <property type="match status" value="1"/>
</dbReference>
<evidence type="ECO:0000313" key="16">
    <source>
        <dbReference type="Proteomes" id="UP000293902"/>
    </source>
</evidence>
<dbReference type="InterPro" id="IPR004358">
    <property type="entry name" value="Sig_transdc_His_kin-like_C"/>
</dbReference>
<protein>
    <recommendedName>
        <fullName evidence="2">histidine kinase</fullName>
        <ecNumber evidence="2">2.7.13.3</ecNumber>
    </recommendedName>
</protein>
<dbReference type="Pfam" id="PF00072">
    <property type="entry name" value="Response_reg"/>
    <property type="match status" value="2"/>
</dbReference>
<dbReference type="Gene3D" id="1.10.287.130">
    <property type="match status" value="1"/>
</dbReference>
<dbReference type="PANTHER" id="PTHR43065">
    <property type="entry name" value="SENSOR HISTIDINE KINASE"/>
    <property type="match status" value="1"/>
</dbReference>
<dbReference type="EMBL" id="QLNI01000009">
    <property type="protein sequence ID" value="RAM02945.1"/>
    <property type="molecule type" value="Genomic_DNA"/>
</dbReference>
<dbReference type="Proteomes" id="UP000248798">
    <property type="component" value="Unassembled WGS sequence"/>
</dbReference>
<sequence length="660" mass="73997">MRPEQILVVDDEKRIVDSITRCLTREGFRVFCAYDGLQAVSLFNTQKIDLVLMDISMPGMDGYEAMARMFEVDPEVLVIIMTGFASVASAVSALKQGAWDYLKKPFEFDELIKTVNNGIAQRHLIAEKQFYAARLEASEKKYQYMVDNSPDLIFTLDETFCFSFANQQFETLLGYLPLELKGNSFDAILHEDDRCKLTRLFQTDGPPTRELSPGCNIALNLRFKKAGVEENRYDPYSAFAFMEMKASVLTSQDIKSAHEFKGVYAVARDVTERMRLEAQLRQAQKMEAIGTFASGIAHDFNNILMSIQGYASLVKIGFNRESEEYKRLSNIDEYVHNGAEMTRQLLDFSRKNSRQATITLNINYLLKTSAKMFGRTRKDIIIREELDKNIWPIVVDEIQINQVLMNLFVNAWHAMPKGGRITVKSQNLVIESEHAQKTGLDQAGDYIRVCVADTGTGMDKETLSRIFDPFFTTKTQGRGTGLGLATAYGIIKAHKGSFQVKSSPGKGSIFMFFLPAVKDRAYTDHVLPLTKNKGRLISGKGRVLLVDDEKEVIEVCKEMLEALGYEVLIAGAGAQAVSVVQNDVKGIDLMILDVVMPGMGGVQTYDAVRHLNPDIRVLVCSGLAPKEDIRQMIDNGCKDFLLKPFDIATLSEKIESVFSA</sequence>
<dbReference type="Gene3D" id="3.30.565.10">
    <property type="entry name" value="Histidine kinase-like ATPase, C-terminal domain"/>
    <property type="match status" value="1"/>
</dbReference>
<name>A0A328FJ58_9BACT</name>
<feature type="domain" description="Response regulatory" evidence="11">
    <location>
        <begin position="5"/>
        <end position="119"/>
    </location>
</feature>
<feature type="modified residue" description="4-aspartylphosphate" evidence="9">
    <location>
        <position position="54"/>
    </location>
</feature>
<dbReference type="SUPFAM" id="SSF52172">
    <property type="entry name" value="CheY-like"/>
    <property type="match status" value="2"/>
</dbReference>
<evidence type="ECO:0000259" key="10">
    <source>
        <dbReference type="PROSITE" id="PS50109"/>
    </source>
</evidence>
<dbReference type="CDD" id="cd00156">
    <property type="entry name" value="REC"/>
    <property type="match status" value="1"/>
</dbReference>
<dbReference type="Pfam" id="PF02518">
    <property type="entry name" value="HATPase_c"/>
    <property type="match status" value="1"/>
</dbReference>
<evidence type="ECO:0000256" key="9">
    <source>
        <dbReference type="PROSITE-ProRule" id="PRU00169"/>
    </source>
</evidence>
<dbReference type="Proteomes" id="UP000293902">
    <property type="component" value="Chromosome"/>
</dbReference>
<dbReference type="AlphaFoldDB" id="A0A328FJ58"/>
<dbReference type="CDD" id="cd00082">
    <property type="entry name" value="HisKA"/>
    <property type="match status" value="1"/>
</dbReference>
<dbReference type="GO" id="GO:0005524">
    <property type="term" value="F:ATP binding"/>
    <property type="evidence" value="ECO:0007669"/>
    <property type="project" value="UniProtKB-KW"/>
</dbReference>
<keyword evidence="4" id="KW-0808">Transferase</keyword>
<dbReference type="GO" id="GO:0006355">
    <property type="term" value="P:regulation of DNA-templated transcription"/>
    <property type="evidence" value="ECO:0007669"/>
    <property type="project" value="InterPro"/>
</dbReference>
<dbReference type="GO" id="GO:0000155">
    <property type="term" value="F:phosphorelay sensor kinase activity"/>
    <property type="evidence" value="ECO:0007669"/>
    <property type="project" value="InterPro"/>
</dbReference>
<dbReference type="RefSeq" id="WP_111954702.1">
    <property type="nucleotide sequence ID" value="NZ_CP036313.1"/>
</dbReference>
<dbReference type="SUPFAM" id="SSF47384">
    <property type="entry name" value="Homodimeric domain of signal transducing histidine kinase"/>
    <property type="match status" value="1"/>
</dbReference>
<dbReference type="InterPro" id="IPR003661">
    <property type="entry name" value="HisK_dim/P_dom"/>
</dbReference>
<dbReference type="SUPFAM" id="SSF55874">
    <property type="entry name" value="ATPase domain of HSP90 chaperone/DNA topoisomerase II/histidine kinase"/>
    <property type="match status" value="1"/>
</dbReference>
<dbReference type="InterPro" id="IPR000014">
    <property type="entry name" value="PAS"/>
</dbReference>
<proteinExistence type="predicted"/>
<dbReference type="InterPro" id="IPR003594">
    <property type="entry name" value="HATPase_dom"/>
</dbReference>
<keyword evidence="5" id="KW-0547">Nucleotide-binding</keyword>
<evidence type="ECO:0000256" key="6">
    <source>
        <dbReference type="ARBA" id="ARBA00022777"/>
    </source>
</evidence>
<dbReference type="Pfam" id="PF00989">
    <property type="entry name" value="PAS"/>
    <property type="match status" value="1"/>
</dbReference>